<dbReference type="PANTHER" id="PTHR31566:SF0">
    <property type="entry name" value="CYTOCHROME C BIOGENESIS PROTEIN CCS1, CHLOROPLASTIC"/>
    <property type="match status" value="1"/>
</dbReference>
<evidence type="ECO:0000256" key="2">
    <source>
        <dbReference type="ARBA" id="ARBA00022692"/>
    </source>
</evidence>
<dbReference type="PANTHER" id="PTHR31566">
    <property type="entry name" value="CYTOCHROME C BIOGENESIS PROTEIN CCS1, CHLOROPLASTIC"/>
    <property type="match status" value="1"/>
</dbReference>
<reference evidence="8 9" key="1">
    <citation type="submission" date="2018-05" db="EMBL/GenBank/DDBJ databases">
        <title>Genomic Encyclopedia of Type Strains, Phase IV (KMG-IV): sequencing the most valuable type-strain genomes for metagenomic binning, comparative biology and taxonomic classification.</title>
        <authorList>
            <person name="Goeker M."/>
        </authorList>
    </citation>
    <scope>NUCLEOTIDE SEQUENCE [LARGE SCALE GENOMIC DNA]</scope>
    <source>
        <strain evidence="8 9">DSM 29661</strain>
    </source>
</reference>
<dbReference type="Pfam" id="PF05140">
    <property type="entry name" value="ResB"/>
    <property type="match status" value="1"/>
</dbReference>
<organism evidence="8 9">
    <name type="scientific">Rivihabitans pingtungensis</name>
    <dbReference type="NCBI Taxonomy" id="1054498"/>
    <lineage>
        <taxon>Bacteria</taxon>
        <taxon>Pseudomonadati</taxon>
        <taxon>Pseudomonadota</taxon>
        <taxon>Betaproteobacteria</taxon>
        <taxon>Neisseriales</taxon>
        <taxon>Aquaspirillaceae</taxon>
        <taxon>Rivihabitans</taxon>
    </lineage>
</organism>
<evidence type="ECO:0000259" key="7">
    <source>
        <dbReference type="Pfam" id="PF05140"/>
    </source>
</evidence>
<keyword evidence="5 6" id="KW-0472">Membrane</keyword>
<comment type="subcellular location">
    <subcellularLocation>
        <location evidence="1">Membrane</location>
        <topology evidence="1">Multi-pass membrane protein</topology>
    </subcellularLocation>
</comment>
<accession>A0A318KL89</accession>
<proteinExistence type="predicted"/>
<gene>
    <name evidence="8" type="ORF">DFR34_12248</name>
</gene>
<feature type="transmembrane region" description="Helical" evidence="6">
    <location>
        <begin position="144"/>
        <end position="162"/>
    </location>
</feature>
<evidence type="ECO:0000313" key="8">
    <source>
        <dbReference type="EMBL" id="PXX76144.1"/>
    </source>
</evidence>
<protein>
    <submittedName>
        <fullName evidence="8">Cytochrome c biogenesis protein</fullName>
    </submittedName>
</protein>
<evidence type="ECO:0000256" key="3">
    <source>
        <dbReference type="ARBA" id="ARBA00022748"/>
    </source>
</evidence>
<keyword evidence="9" id="KW-1185">Reference proteome</keyword>
<evidence type="ECO:0000256" key="1">
    <source>
        <dbReference type="ARBA" id="ARBA00004141"/>
    </source>
</evidence>
<feature type="transmembrane region" description="Helical" evidence="6">
    <location>
        <begin position="54"/>
        <end position="72"/>
    </location>
</feature>
<sequence>MRFAISLLTLLAIASVIGTVLKQNEPYPNYVVEFGQFWFTGFEWLGLFDVYHSSWFLLILAFLVLSTSLCIWRNAPGFIKDMKGYREKASESSLAAMSHSVALPAGVSAAQASAYLRGQGFLVREASREDGVLVAAKKGAANKLGYFLAHIALVVICLGGLLDGNVPLKVAELFGKVVPETRDIPQSQIPPQSRLSTSNLSFRGNVTIPENSTADVVFLNAGNGYFVQDLPFLVTLKKFHVDYYSTGMPKLFASDLVVTDKQTGKETVATVKVNHPLIIDGVAIYQASFGDGGSPLRFKAWNLGVPNAPAQTLAAKSLGNQPVEINSQRYQLEAGELRTFNIENVGDNNAAMGVNKTFQEVMQSAGQVKHDKQLRNLGPSITYKLRDAQGQAREYHLYMSPISQDGRPYMMAGMRSEVAQPFAYLRLPLDDNNSLDDFMRLRAALMDAKVQSEVARRVAAQALAGQAIGREMREPFEQSVRWVLDRFGQGGFAALESFLDERVPKDKRKDVAQTYIKIVQGAVVEVDAVARERAGLPRRPVNEANYRFLIDSLVGVSALFDYGAPVFMQLDSFDEVKATGLQITRSPGKTIVYLGSVLLVLGIICMFYIRELRVWVLVKSDQVRVAMASNRKTSDLDRDFERHSNALQQLARGE</sequence>
<comment type="caution">
    <text evidence="8">The sequence shown here is derived from an EMBL/GenBank/DDBJ whole genome shotgun (WGS) entry which is preliminary data.</text>
</comment>
<dbReference type="GO" id="GO:0016020">
    <property type="term" value="C:membrane"/>
    <property type="evidence" value="ECO:0007669"/>
    <property type="project" value="UniProtKB-SubCell"/>
</dbReference>
<dbReference type="GO" id="GO:0017004">
    <property type="term" value="P:cytochrome complex assembly"/>
    <property type="evidence" value="ECO:0007669"/>
    <property type="project" value="UniProtKB-KW"/>
</dbReference>
<keyword evidence="4 6" id="KW-1133">Transmembrane helix</keyword>
<feature type="transmembrane region" description="Helical" evidence="6">
    <location>
        <begin position="591"/>
        <end position="609"/>
    </location>
</feature>
<dbReference type="AlphaFoldDB" id="A0A318KL89"/>
<evidence type="ECO:0000256" key="4">
    <source>
        <dbReference type="ARBA" id="ARBA00022989"/>
    </source>
</evidence>
<name>A0A318KL89_9NEIS</name>
<keyword evidence="2 6" id="KW-0812">Transmembrane</keyword>
<evidence type="ECO:0000313" key="9">
    <source>
        <dbReference type="Proteomes" id="UP000247555"/>
    </source>
</evidence>
<evidence type="ECO:0000256" key="5">
    <source>
        <dbReference type="ARBA" id="ARBA00023136"/>
    </source>
</evidence>
<keyword evidence="3" id="KW-0201">Cytochrome c-type biogenesis</keyword>
<dbReference type="EMBL" id="QJKI01000022">
    <property type="protein sequence ID" value="PXX76144.1"/>
    <property type="molecule type" value="Genomic_DNA"/>
</dbReference>
<dbReference type="InterPro" id="IPR007816">
    <property type="entry name" value="ResB-like_domain"/>
</dbReference>
<dbReference type="Proteomes" id="UP000247555">
    <property type="component" value="Unassembled WGS sequence"/>
</dbReference>
<evidence type="ECO:0000256" key="6">
    <source>
        <dbReference type="SAM" id="Phobius"/>
    </source>
</evidence>
<feature type="domain" description="ResB-like" evidence="7">
    <location>
        <begin position="1"/>
        <end position="641"/>
    </location>
</feature>
<dbReference type="RefSeq" id="WP_245906894.1">
    <property type="nucleotide sequence ID" value="NZ_QJKI01000022.1"/>
</dbReference>
<dbReference type="InterPro" id="IPR023494">
    <property type="entry name" value="Cyt_c_bgen_Ccs1/CcsB/ResB"/>
</dbReference>